<dbReference type="PANTHER" id="PTHR43861">
    <property type="entry name" value="TRANS-ACONITATE 2-METHYLTRANSFERASE-RELATED"/>
    <property type="match status" value="1"/>
</dbReference>
<dbReference type="GO" id="GO:0102208">
    <property type="term" value="F:2-polyprenyl-6-hydroxyphenol methylase activity"/>
    <property type="evidence" value="ECO:0007669"/>
    <property type="project" value="UniProtKB-EC"/>
</dbReference>
<dbReference type="CDD" id="cd02440">
    <property type="entry name" value="AdoMet_MTases"/>
    <property type="match status" value="1"/>
</dbReference>
<dbReference type="GO" id="GO:0032259">
    <property type="term" value="P:methylation"/>
    <property type="evidence" value="ECO:0007669"/>
    <property type="project" value="UniProtKB-KW"/>
</dbReference>
<dbReference type="EC" id="2.1.1.222" evidence="2"/>
<evidence type="ECO:0000313" key="3">
    <source>
        <dbReference type="Proteomes" id="UP001595719"/>
    </source>
</evidence>
<dbReference type="RefSeq" id="WP_219071150.1">
    <property type="nucleotide sequence ID" value="NZ_JBHSCO010000004.1"/>
</dbReference>
<gene>
    <name evidence="2" type="ORF">ACFOY0_13375</name>
</gene>
<dbReference type="EMBL" id="JBHSCO010000004">
    <property type="protein sequence ID" value="MFC4391985.1"/>
    <property type="molecule type" value="Genomic_DNA"/>
</dbReference>
<name>A0ABV8W846_9FLAO</name>
<keyword evidence="2" id="KW-0489">Methyltransferase</keyword>
<dbReference type="EC" id="2.1.1.64" evidence="2"/>
<organism evidence="2 3">
    <name type="scientific">Flavobacterium quisquiliarum</name>
    <dbReference type="NCBI Taxonomy" id="1834436"/>
    <lineage>
        <taxon>Bacteria</taxon>
        <taxon>Pseudomonadati</taxon>
        <taxon>Bacteroidota</taxon>
        <taxon>Flavobacteriia</taxon>
        <taxon>Flavobacteriales</taxon>
        <taxon>Flavobacteriaceae</taxon>
        <taxon>Flavobacterium</taxon>
    </lineage>
</organism>
<accession>A0ABV8W846</accession>
<dbReference type="GO" id="GO:0061542">
    <property type="term" value="F:3-demethylubiquinol 3-O-methyltransferase activity"/>
    <property type="evidence" value="ECO:0007669"/>
    <property type="project" value="UniProtKB-EC"/>
</dbReference>
<protein>
    <submittedName>
        <fullName evidence="2">Class I SAM-dependent methyltransferase</fullName>
        <ecNumber evidence="2">2.1.1.222</ecNumber>
        <ecNumber evidence="2">2.1.1.64</ecNumber>
    </submittedName>
</protein>
<evidence type="ECO:0000259" key="1">
    <source>
        <dbReference type="Pfam" id="PF13847"/>
    </source>
</evidence>
<keyword evidence="2" id="KW-0808">Transferase</keyword>
<evidence type="ECO:0000313" key="2">
    <source>
        <dbReference type="EMBL" id="MFC4391985.1"/>
    </source>
</evidence>
<comment type="caution">
    <text evidence="2">The sequence shown here is derived from an EMBL/GenBank/DDBJ whole genome shotgun (WGS) entry which is preliminary data.</text>
</comment>
<reference evidence="3" key="1">
    <citation type="journal article" date="2019" name="Int. J. Syst. Evol. Microbiol.">
        <title>The Global Catalogue of Microorganisms (GCM) 10K type strain sequencing project: providing services to taxonomists for standard genome sequencing and annotation.</title>
        <authorList>
            <consortium name="The Broad Institute Genomics Platform"/>
            <consortium name="The Broad Institute Genome Sequencing Center for Infectious Disease"/>
            <person name="Wu L."/>
            <person name="Ma J."/>
        </authorList>
    </citation>
    <scope>NUCLEOTIDE SEQUENCE [LARGE SCALE GENOMIC DNA]</scope>
    <source>
        <strain evidence="3">CGMCC 1.15345</strain>
    </source>
</reference>
<dbReference type="Proteomes" id="UP001595719">
    <property type="component" value="Unassembled WGS sequence"/>
</dbReference>
<feature type="domain" description="Methyltransferase" evidence="1">
    <location>
        <begin position="45"/>
        <end position="144"/>
    </location>
</feature>
<dbReference type="Pfam" id="PF13847">
    <property type="entry name" value="Methyltransf_31"/>
    <property type="match status" value="1"/>
</dbReference>
<dbReference type="InterPro" id="IPR025714">
    <property type="entry name" value="Methyltranfer_dom"/>
</dbReference>
<keyword evidence="3" id="KW-1185">Reference proteome</keyword>
<sequence>MKIIDEWNHIAKERLIDRLNGNDRSYSEILLPKMLSNINKYYSNSSSCSILDFGCGTGELTFEVSKLSYNILGLDISNYSIELANEYFRNENLSFLNKSLFETDFKINFECVIANMSLMDTKDLIGNLKLIHKALKIDGKLLVTITHPSFWPIYWDYFNDNDFNYNKESRITRTFKTQNKIFEGYKTSHFHRPVSYYLNSFIETGFKVVATEELGHPEDNLWYPRFLYLELEK</sequence>
<proteinExistence type="predicted"/>